<dbReference type="GO" id="GO:0015276">
    <property type="term" value="F:ligand-gated monoatomic ion channel activity"/>
    <property type="evidence" value="ECO:0007669"/>
    <property type="project" value="InterPro"/>
</dbReference>
<dbReference type="AlphaFoldDB" id="A0A1K1LHZ1"/>
<dbReference type="OrthoDB" id="5431130at2"/>
<evidence type="ECO:0000259" key="4">
    <source>
        <dbReference type="SMART" id="SM00079"/>
    </source>
</evidence>
<feature type="domain" description="Ionotropic glutamate receptor C-terminal" evidence="4">
    <location>
        <begin position="24"/>
        <end position="247"/>
    </location>
</feature>
<gene>
    <name evidence="5" type="ORF">DESPIGER_2515</name>
</gene>
<dbReference type="SMART" id="SM00079">
    <property type="entry name" value="PBPe"/>
    <property type="match status" value="1"/>
</dbReference>
<feature type="chain" id="PRO_5012882395" evidence="2">
    <location>
        <begin position="22"/>
        <end position="247"/>
    </location>
</feature>
<dbReference type="EMBL" id="LT630450">
    <property type="protein sequence ID" value="SFV74332.1"/>
    <property type="molecule type" value="Genomic_DNA"/>
</dbReference>
<protein>
    <submittedName>
        <fullName evidence="5">Extracellular solute-binding protein, family 3</fullName>
    </submittedName>
</protein>
<dbReference type="SMART" id="SM00062">
    <property type="entry name" value="PBPb"/>
    <property type="match status" value="1"/>
</dbReference>
<keyword evidence="6" id="KW-1185">Reference proteome</keyword>
<dbReference type="InterPro" id="IPR001320">
    <property type="entry name" value="Iontro_rcpt_C"/>
</dbReference>
<dbReference type="InterPro" id="IPR001638">
    <property type="entry name" value="Solute-binding_3/MltF_N"/>
</dbReference>
<keyword evidence="1 2" id="KW-0732">Signal</keyword>
<dbReference type="CDD" id="cd13530">
    <property type="entry name" value="PBP2_peptides_like"/>
    <property type="match status" value="1"/>
</dbReference>
<sequence>MKKLFVCALLFGLLASVPAFAQKTYVNGIDSNYPPFAYVDEKTGQPAGFDIDAMNWIAKTMGFKVVHKPVAWDGIVLALANKQIDMIASGMSITEKRRKMVDFSDPYWEVSRVFLVPADSKLTPADILSKPIKLGVQRGTSEAEAIKQEQKEKGYPFELRFYESCPLAVEDLVNGRIDAALMDSLPAGDAIARGKAVKKAGVHGEPDQFGVAIRKGDKELRALIDEGFRKLQADPYWKELQAKYLSK</sequence>
<dbReference type="SUPFAM" id="SSF53850">
    <property type="entry name" value="Periplasmic binding protein-like II"/>
    <property type="match status" value="1"/>
</dbReference>
<evidence type="ECO:0000313" key="6">
    <source>
        <dbReference type="Proteomes" id="UP000186323"/>
    </source>
</evidence>
<dbReference type="RefSeq" id="WP_072337264.1">
    <property type="nucleotide sequence ID" value="NZ_CALJDE010000004.1"/>
</dbReference>
<feature type="domain" description="Solute-binding protein family 3/N-terminal" evidence="3">
    <location>
        <begin position="24"/>
        <end position="247"/>
    </location>
</feature>
<dbReference type="PANTHER" id="PTHR35936:SF19">
    <property type="entry name" value="AMINO-ACID-BINDING PROTEIN YXEM-RELATED"/>
    <property type="match status" value="1"/>
</dbReference>
<dbReference type="Proteomes" id="UP000186323">
    <property type="component" value="Chromosome I"/>
</dbReference>
<evidence type="ECO:0000259" key="3">
    <source>
        <dbReference type="SMART" id="SM00062"/>
    </source>
</evidence>
<organism evidence="5 6">
    <name type="scientific">Desulfovibrio piger</name>
    <dbReference type="NCBI Taxonomy" id="901"/>
    <lineage>
        <taxon>Bacteria</taxon>
        <taxon>Pseudomonadati</taxon>
        <taxon>Thermodesulfobacteriota</taxon>
        <taxon>Desulfovibrionia</taxon>
        <taxon>Desulfovibrionales</taxon>
        <taxon>Desulfovibrionaceae</taxon>
        <taxon>Desulfovibrio</taxon>
    </lineage>
</organism>
<evidence type="ECO:0000256" key="1">
    <source>
        <dbReference type="ARBA" id="ARBA00022729"/>
    </source>
</evidence>
<accession>A0A1K1LHZ1</accession>
<dbReference type="KEGG" id="dpg:DESPIGER_2515"/>
<proteinExistence type="predicted"/>
<reference evidence="6" key="1">
    <citation type="submission" date="2016-10" db="EMBL/GenBank/DDBJ databases">
        <authorList>
            <person name="Wegmann U."/>
        </authorList>
    </citation>
    <scope>NUCLEOTIDE SEQUENCE [LARGE SCALE GENOMIC DNA]</scope>
</reference>
<dbReference type="PANTHER" id="PTHR35936">
    <property type="entry name" value="MEMBRANE-BOUND LYTIC MUREIN TRANSGLYCOSYLASE F"/>
    <property type="match status" value="1"/>
</dbReference>
<dbReference type="Pfam" id="PF00497">
    <property type="entry name" value="SBP_bac_3"/>
    <property type="match status" value="1"/>
</dbReference>
<evidence type="ECO:0000256" key="2">
    <source>
        <dbReference type="SAM" id="SignalP"/>
    </source>
</evidence>
<feature type="signal peptide" evidence="2">
    <location>
        <begin position="1"/>
        <end position="21"/>
    </location>
</feature>
<name>A0A1K1LHZ1_9BACT</name>
<dbReference type="GO" id="GO:0016020">
    <property type="term" value="C:membrane"/>
    <property type="evidence" value="ECO:0007669"/>
    <property type="project" value="InterPro"/>
</dbReference>
<dbReference type="Gene3D" id="3.40.190.10">
    <property type="entry name" value="Periplasmic binding protein-like II"/>
    <property type="match status" value="2"/>
</dbReference>
<evidence type="ECO:0000313" key="5">
    <source>
        <dbReference type="EMBL" id="SFV74332.1"/>
    </source>
</evidence>